<dbReference type="GO" id="GO:0005506">
    <property type="term" value="F:iron ion binding"/>
    <property type="evidence" value="ECO:0007669"/>
    <property type="project" value="InterPro"/>
</dbReference>
<keyword evidence="7" id="KW-0847">Vitamin C</keyword>
<evidence type="ECO:0000256" key="11">
    <source>
        <dbReference type="ARBA" id="ARBA00023180"/>
    </source>
</evidence>
<keyword evidence="5 13" id="KW-0732">Signal</keyword>
<dbReference type="Gene3D" id="2.60.120.620">
    <property type="entry name" value="q2cbj1_9rhob like domain"/>
    <property type="match status" value="1"/>
</dbReference>
<dbReference type="GO" id="GO:0031418">
    <property type="term" value="F:L-ascorbic acid binding"/>
    <property type="evidence" value="ECO:0007669"/>
    <property type="project" value="UniProtKB-KW"/>
</dbReference>
<dbReference type="InterPro" id="IPR057589">
    <property type="entry name" value="GT_PLOD"/>
</dbReference>
<evidence type="ECO:0000256" key="8">
    <source>
        <dbReference type="ARBA" id="ARBA00022964"/>
    </source>
</evidence>
<evidence type="ECO:0000256" key="9">
    <source>
        <dbReference type="ARBA" id="ARBA00023002"/>
    </source>
</evidence>
<accession>A0A8D8QQE2</accession>
<dbReference type="SUPFAM" id="SSF53448">
    <property type="entry name" value="Nucleotide-diphospho-sugar transferases"/>
    <property type="match status" value="1"/>
</dbReference>
<keyword evidence="9" id="KW-0560">Oxidoreductase</keyword>
<comment type="cofactor">
    <cofactor evidence="1">
        <name>L-ascorbate</name>
        <dbReference type="ChEBI" id="CHEBI:38290"/>
    </cofactor>
</comment>
<keyword evidence="10" id="KW-0408">Iron</keyword>
<evidence type="ECO:0000259" key="14">
    <source>
        <dbReference type="PROSITE" id="PS51471"/>
    </source>
</evidence>
<dbReference type="PANTHER" id="PTHR10730">
    <property type="entry name" value="PROCOLLAGEN-LYSINE,2-OXOGLUTARATE 5-DIOXYGENASE/GLYCOSYLTRANSFERASE 25 FAMILY MEMBER"/>
    <property type="match status" value="1"/>
</dbReference>
<dbReference type="InterPro" id="IPR050757">
    <property type="entry name" value="Collagen_mod_GT25"/>
</dbReference>
<dbReference type="GO" id="GO:0008475">
    <property type="term" value="F:procollagen-lysine 5-dioxygenase activity"/>
    <property type="evidence" value="ECO:0007669"/>
    <property type="project" value="UniProtKB-EC"/>
</dbReference>
<comment type="catalytic activity">
    <reaction evidence="12">
        <text>L-lysyl-[collagen] + 2-oxoglutarate + O2 = (5R)-5-hydroxy-L-lysyl-[collagen] + succinate + CO2</text>
        <dbReference type="Rhea" id="RHEA:16569"/>
        <dbReference type="Rhea" id="RHEA-COMP:12751"/>
        <dbReference type="Rhea" id="RHEA-COMP:12752"/>
        <dbReference type="ChEBI" id="CHEBI:15379"/>
        <dbReference type="ChEBI" id="CHEBI:16526"/>
        <dbReference type="ChEBI" id="CHEBI:16810"/>
        <dbReference type="ChEBI" id="CHEBI:29969"/>
        <dbReference type="ChEBI" id="CHEBI:30031"/>
        <dbReference type="ChEBI" id="CHEBI:133442"/>
        <dbReference type="EC" id="1.14.11.4"/>
    </reaction>
</comment>
<evidence type="ECO:0000256" key="7">
    <source>
        <dbReference type="ARBA" id="ARBA00022896"/>
    </source>
</evidence>
<dbReference type="EC" id="1.14.11.4" evidence="3"/>
<evidence type="ECO:0000256" key="5">
    <source>
        <dbReference type="ARBA" id="ARBA00022729"/>
    </source>
</evidence>
<evidence type="ECO:0000256" key="1">
    <source>
        <dbReference type="ARBA" id="ARBA00001961"/>
    </source>
</evidence>
<protein>
    <recommendedName>
        <fullName evidence="3">procollagen-lysine 5-dioxygenase</fullName>
        <ecNumber evidence="3">1.14.11.4</ecNumber>
    </recommendedName>
</protein>
<evidence type="ECO:0000313" key="15">
    <source>
        <dbReference type="EMBL" id="CAG6636091.1"/>
    </source>
</evidence>
<dbReference type="PROSITE" id="PS51257">
    <property type="entry name" value="PROKAR_LIPOPROTEIN"/>
    <property type="match status" value="1"/>
</dbReference>
<evidence type="ECO:0000256" key="3">
    <source>
        <dbReference type="ARBA" id="ARBA00012264"/>
    </source>
</evidence>
<dbReference type="Pfam" id="PF25342">
    <property type="entry name" value="GT_PLOD"/>
    <property type="match status" value="1"/>
</dbReference>
<evidence type="ECO:0000256" key="4">
    <source>
        <dbReference type="ARBA" id="ARBA00022723"/>
    </source>
</evidence>
<proteinExistence type="predicted"/>
<evidence type="ECO:0000256" key="13">
    <source>
        <dbReference type="SAM" id="SignalP"/>
    </source>
</evidence>
<feature type="chain" id="PRO_5034331292" description="procollagen-lysine 5-dioxygenase" evidence="13">
    <location>
        <begin position="27"/>
        <end position="731"/>
    </location>
</feature>
<evidence type="ECO:0000256" key="2">
    <source>
        <dbReference type="ARBA" id="ARBA00004240"/>
    </source>
</evidence>
<dbReference type="InterPro" id="IPR006620">
    <property type="entry name" value="Pro_4_hyd_alph"/>
</dbReference>
<dbReference type="InterPro" id="IPR044861">
    <property type="entry name" value="IPNS-like_FE2OG_OXY"/>
</dbReference>
<evidence type="ECO:0000256" key="6">
    <source>
        <dbReference type="ARBA" id="ARBA00022824"/>
    </source>
</evidence>
<dbReference type="PANTHER" id="PTHR10730:SF45">
    <property type="entry name" value="PROCOLLAGEN-LYSINE,2-OXOGLUTARATE 5-DIOXYGENASE"/>
    <property type="match status" value="1"/>
</dbReference>
<evidence type="ECO:0000256" key="12">
    <source>
        <dbReference type="ARBA" id="ARBA00047930"/>
    </source>
</evidence>
<keyword evidence="11" id="KW-0325">Glycoprotein</keyword>
<name>A0A8D8QQE2_9HEMI</name>
<keyword evidence="6" id="KW-0256">Endoplasmic reticulum</keyword>
<reference evidence="15" key="1">
    <citation type="submission" date="2021-05" db="EMBL/GenBank/DDBJ databases">
        <authorList>
            <person name="Alioto T."/>
            <person name="Alioto T."/>
            <person name="Gomez Garrido J."/>
        </authorList>
    </citation>
    <scope>NUCLEOTIDE SEQUENCE</scope>
</reference>
<organism evidence="15">
    <name type="scientific">Cacopsylla melanoneura</name>
    <dbReference type="NCBI Taxonomy" id="428564"/>
    <lineage>
        <taxon>Eukaryota</taxon>
        <taxon>Metazoa</taxon>
        <taxon>Ecdysozoa</taxon>
        <taxon>Arthropoda</taxon>
        <taxon>Hexapoda</taxon>
        <taxon>Insecta</taxon>
        <taxon>Pterygota</taxon>
        <taxon>Neoptera</taxon>
        <taxon>Paraneoptera</taxon>
        <taxon>Hemiptera</taxon>
        <taxon>Sternorrhyncha</taxon>
        <taxon>Psylloidea</taxon>
        <taxon>Psyllidae</taxon>
        <taxon>Psyllinae</taxon>
        <taxon>Cacopsylla</taxon>
    </lineage>
</organism>
<dbReference type="Pfam" id="PF03171">
    <property type="entry name" value="2OG-FeII_Oxy"/>
    <property type="match status" value="1"/>
</dbReference>
<dbReference type="PROSITE" id="PS51471">
    <property type="entry name" value="FE2OG_OXY"/>
    <property type="match status" value="1"/>
</dbReference>
<evidence type="ECO:0000256" key="10">
    <source>
        <dbReference type="ARBA" id="ARBA00023004"/>
    </source>
</evidence>
<dbReference type="EMBL" id="HBUF01092742">
    <property type="protein sequence ID" value="CAG6636091.1"/>
    <property type="molecule type" value="Transcribed_RNA"/>
</dbReference>
<keyword evidence="4" id="KW-0479">Metal-binding</keyword>
<dbReference type="AlphaFoldDB" id="A0A8D8QQE2"/>
<sequence>MLSKWGLNILVLSYVLTLALVSCIKAKDDKFLVITVASNETDGYKRFMKSAEVNGLQVKTLGLHHPWLGGNMQSPGGGYKVNLLKEALNEMEIVDDLIILFTDSYDVIIDGSTNEILERFNSFDAKIVFGAEKFCWPDTSLYNKYPEVGSGYRFLNSGGFIGYAKHIKSFIGKKSIKNEDDDQLFYALLFLDEALRNEFKVVLDTLAQLFQNLNGNVDEVKLNLDSEFVHLTNTKFNTHPIIIHGNGRSRLDLNSFGNYLAKAWTKPIGCTRCNLVDHLESLRPDQYPSVLISVFIDKPSAFLEEFLNKIANFNYPAKKISMFLYNNQEYHGALFENYIHIFKKMFKKVKFVAHNSTMGSQEARNQAVELGLTREADYYFYVDSDAQLDNPNILRYLVNRNESIIAPLLVRPFKAWSNFWGALNSDGFYTRSFDYMDIVNGDQAGKGIWNVPYITNCYLINMSVIKNYKIKTVYTLDTLDPDMAFCTNLRNRDIHMKIDSTQDYGHLVNSENFDPQKTNPDLYELVRNPLDWDLRYIHADYQHSLLPETVNAQPCPDVFWFPIVTDRFCDEFVQIMEAFGQWSDGSNNDKRLETGYEAVPTRDIHMKQVGLAGVWSEFLRKYVTPLQEREFIGYHNEPPKAPMSFVVRYRPDEQPSLRPHHDSSTYTINIALNTVGVDYEGGGCRFIRYDCDVTTTRKGWMFMHPGRLTHYHEGLLVTKGTRYIMISFVDP</sequence>
<dbReference type="GO" id="GO:0005783">
    <property type="term" value="C:endoplasmic reticulum"/>
    <property type="evidence" value="ECO:0007669"/>
    <property type="project" value="UniProtKB-SubCell"/>
</dbReference>
<feature type="domain" description="Fe2OG dioxygenase" evidence="14">
    <location>
        <begin position="639"/>
        <end position="731"/>
    </location>
</feature>
<dbReference type="SMART" id="SM00702">
    <property type="entry name" value="P4Hc"/>
    <property type="match status" value="1"/>
</dbReference>
<feature type="signal peptide" evidence="13">
    <location>
        <begin position="1"/>
        <end position="26"/>
    </location>
</feature>
<dbReference type="InterPro" id="IPR005123">
    <property type="entry name" value="Oxoglu/Fe-dep_dioxygenase_dom"/>
</dbReference>
<comment type="subcellular location">
    <subcellularLocation>
        <location evidence="2">Endoplasmic reticulum</location>
    </subcellularLocation>
</comment>
<keyword evidence="8 15" id="KW-0223">Dioxygenase</keyword>
<dbReference type="Gene3D" id="3.90.550.10">
    <property type="entry name" value="Spore Coat Polysaccharide Biosynthesis Protein SpsA, Chain A"/>
    <property type="match status" value="1"/>
</dbReference>
<dbReference type="InterPro" id="IPR029044">
    <property type="entry name" value="Nucleotide-diphossugar_trans"/>
</dbReference>